<name>A0ABZ1KBY1_9ACTN</name>
<accession>A0ABZ1KBY1</accession>
<gene>
    <name evidence="1" type="ORF">OG560_29490</name>
</gene>
<dbReference type="EMBL" id="CP108135">
    <property type="protein sequence ID" value="WTP69332.1"/>
    <property type="molecule type" value="Genomic_DNA"/>
</dbReference>
<evidence type="ECO:0000313" key="1">
    <source>
        <dbReference type="EMBL" id="WTP69332.1"/>
    </source>
</evidence>
<proteinExistence type="predicted"/>
<dbReference type="RefSeq" id="WP_360679347.1">
    <property type="nucleotide sequence ID" value="NZ_CP108135.1"/>
</dbReference>
<organism evidence="1 2">
    <name type="scientific">[Kitasatospora] papulosa</name>
    <dbReference type="NCBI Taxonomy" id="1464011"/>
    <lineage>
        <taxon>Bacteria</taxon>
        <taxon>Bacillati</taxon>
        <taxon>Actinomycetota</taxon>
        <taxon>Actinomycetes</taxon>
        <taxon>Kitasatosporales</taxon>
        <taxon>Streptomycetaceae</taxon>
        <taxon>Streptomyces</taxon>
    </lineage>
</organism>
<evidence type="ECO:0000313" key="2">
    <source>
        <dbReference type="Proteomes" id="UP001622496"/>
    </source>
</evidence>
<dbReference type="Proteomes" id="UP001622496">
    <property type="component" value="Chromosome"/>
</dbReference>
<reference evidence="1 2" key="1">
    <citation type="submission" date="2022-10" db="EMBL/GenBank/DDBJ databases">
        <title>The complete genomes of actinobacterial strains from the NBC collection.</title>
        <authorList>
            <person name="Joergensen T.S."/>
            <person name="Alvarez Arevalo M."/>
            <person name="Sterndorff E.B."/>
            <person name="Faurdal D."/>
            <person name="Vuksanovic O."/>
            <person name="Mourched A.-S."/>
            <person name="Charusanti P."/>
            <person name="Shaw S."/>
            <person name="Blin K."/>
            <person name="Weber T."/>
        </authorList>
    </citation>
    <scope>NUCLEOTIDE SEQUENCE [LARGE SCALE GENOMIC DNA]</scope>
    <source>
        <strain evidence="1 2">NBC_00185</strain>
    </source>
</reference>
<keyword evidence="2" id="KW-1185">Reference proteome</keyword>
<protein>
    <submittedName>
        <fullName evidence="1">Uncharacterized protein</fullName>
    </submittedName>
</protein>
<sequence>MTRRLTVAERHAAAEKDFLLEEIADQSSWDQFLVEQAVLTFGRHHETFSCNDLRDVLPDLGHGFLGAAINSLRTGGVIAHTGMSVPSTSPATHGHRLAVWQLTAKGRGIAAARLARKQGRAAA</sequence>